<evidence type="ECO:0000313" key="1">
    <source>
        <dbReference type="EMBL" id="ARQ69934.1"/>
    </source>
</evidence>
<dbReference type="KEGG" id="smao:CAG99_14665"/>
<reference evidence="1 2" key="1">
    <citation type="submission" date="2017-05" db="EMBL/GenBank/DDBJ databases">
        <title>Complete genome sequence of Streptomyces sp. SCSIO 03032 revealed the diverse biosynthetic pathways for its bioactive secondary metabolites.</title>
        <authorList>
            <person name="Ma L."/>
            <person name="Zhu Y."/>
            <person name="Zhang W."/>
            <person name="Zhang G."/>
            <person name="Tian X."/>
            <person name="Zhang S."/>
            <person name="Zhang C."/>
        </authorList>
    </citation>
    <scope>NUCLEOTIDE SEQUENCE [LARGE SCALE GENOMIC DNA]</scope>
    <source>
        <strain evidence="1 2">SCSIO 03032</strain>
    </source>
</reference>
<evidence type="ECO:0000313" key="2">
    <source>
        <dbReference type="Proteomes" id="UP000194218"/>
    </source>
</evidence>
<dbReference type="OrthoDB" id="4209451at2"/>
<dbReference type="Proteomes" id="UP000194218">
    <property type="component" value="Chromosome"/>
</dbReference>
<protein>
    <submittedName>
        <fullName evidence="1">Uncharacterized protein</fullName>
    </submittedName>
</protein>
<sequence length="107" mass="12259">MDEDLGPFQPLWVAWDEAHQSLLNEPLLHFRRASDAQFDELEQHLAAENRDAAVREAVDMISVALNVMRWLGCDPNEIATAARERAEQRIVGQTAEILEKYSVSRER</sequence>
<dbReference type="EMBL" id="CP021121">
    <property type="protein sequence ID" value="ARQ69934.1"/>
    <property type="molecule type" value="Genomic_DNA"/>
</dbReference>
<proteinExistence type="predicted"/>
<gene>
    <name evidence="1" type="ORF">CAG99_14665</name>
</gene>
<accession>A0A1W7CYS5</accession>
<dbReference type="RefSeq" id="WP_086159801.1">
    <property type="nucleotide sequence ID" value="NZ_CP021121.1"/>
</dbReference>
<organism evidence="1 2">
    <name type="scientific">Streptomyces marincola</name>
    <dbReference type="NCBI Taxonomy" id="2878388"/>
    <lineage>
        <taxon>Bacteria</taxon>
        <taxon>Bacillati</taxon>
        <taxon>Actinomycetota</taxon>
        <taxon>Actinomycetes</taxon>
        <taxon>Kitasatosporales</taxon>
        <taxon>Streptomycetaceae</taxon>
        <taxon>Streptomyces</taxon>
    </lineage>
</organism>
<dbReference type="AlphaFoldDB" id="A0A1W7CYS5"/>
<keyword evidence="2" id="KW-1185">Reference proteome</keyword>
<name>A0A1W7CYS5_9ACTN</name>